<dbReference type="InterPro" id="IPR019694">
    <property type="entry name" value="Phage_HP1_Orf23"/>
</dbReference>
<evidence type="ECO:0000313" key="1">
    <source>
        <dbReference type="EMBL" id="MFE3868699.1"/>
    </source>
</evidence>
<evidence type="ECO:0000313" key="2">
    <source>
        <dbReference type="Proteomes" id="UP001600109"/>
    </source>
</evidence>
<accession>A0ABW6HXN5</accession>
<name>A0ABW6HXN5_9FLAO</name>
<sequence length="397" mass="42784">MGKPKVSIGFENGNLGVVATSPDGICSIVASAVANGTFALNTVYTVFSLKEAETLGIIGGISNYELHKTIKEFYAEAGDGTELWIYGVAKTQTLDQLVAASEVPLMASNRRIRFVLLKYAPSVAEMVVTAGIRTGFPATLAAAQTIADDFTINKIHPVVFVIEGYNYTGVPADLIGFSATTYNRVAVLIGDTETRTGTTASKGAAVGVLGGRIAKNQVHVNVGRVRDGALKPLEFFVLDTPIEQVNIDALYDKGLITLTTHVGKSGYYFVDDHLACTVEDDYHFLTRRRVIDKAYVLANGVLTNYVLDDFDLLDGGKLSPIDARTIEAEMERVIAQEMSARNELSVDKTKANDTGVQCLVDTTNNVATTGIIKGKVQVKPKGYGRYLEFTIGYNLNS</sequence>
<comment type="caution">
    <text evidence="1">The sequence shown here is derived from an EMBL/GenBank/DDBJ whole genome shotgun (WGS) entry which is preliminary data.</text>
</comment>
<gene>
    <name evidence="1" type="ORF">ACFX5E_11520</name>
</gene>
<protein>
    <submittedName>
        <fullName evidence="1">DUF2586 family protein</fullName>
    </submittedName>
</protein>
<reference evidence="1 2" key="1">
    <citation type="submission" date="2024-06" db="EMBL/GenBank/DDBJ databases">
        <title>Flavobacterium spp. isolated from glacier.</title>
        <authorList>
            <person name="Han D."/>
        </authorList>
    </citation>
    <scope>NUCLEOTIDE SEQUENCE [LARGE SCALE GENOMIC DNA]</scope>
    <source>
        <strain evidence="1 2">LS2P90</strain>
    </source>
</reference>
<dbReference type="Pfam" id="PF10758">
    <property type="entry name" value="DUF2586"/>
    <property type="match status" value="1"/>
</dbReference>
<organism evidence="1 2">
    <name type="scientific">Flavobacterium xylosi</name>
    <dbReference type="NCBI Taxonomy" id="3230415"/>
    <lineage>
        <taxon>Bacteria</taxon>
        <taxon>Pseudomonadati</taxon>
        <taxon>Bacteroidota</taxon>
        <taxon>Flavobacteriia</taxon>
        <taxon>Flavobacteriales</taxon>
        <taxon>Flavobacteriaceae</taxon>
        <taxon>Flavobacterium</taxon>
    </lineage>
</organism>
<dbReference type="Proteomes" id="UP001600109">
    <property type="component" value="Unassembled WGS sequence"/>
</dbReference>
<dbReference type="EMBL" id="JBHZPZ010000013">
    <property type="protein sequence ID" value="MFE3868699.1"/>
    <property type="molecule type" value="Genomic_DNA"/>
</dbReference>
<proteinExistence type="predicted"/>
<keyword evidence="2" id="KW-1185">Reference proteome</keyword>
<dbReference type="RefSeq" id="WP_379855312.1">
    <property type="nucleotide sequence ID" value="NZ_JBHZPZ010000013.1"/>
</dbReference>